<accession>A0AAN9PBH5</accession>
<keyword evidence="4" id="KW-0732">Signal</keyword>
<evidence type="ECO:0000256" key="4">
    <source>
        <dbReference type="ARBA" id="ARBA00022729"/>
    </source>
</evidence>
<organism evidence="6 7">
    <name type="scientific">Clitoria ternatea</name>
    <name type="common">Butterfly pea</name>
    <dbReference type="NCBI Taxonomy" id="43366"/>
    <lineage>
        <taxon>Eukaryota</taxon>
        <taxon>Viridiplantae</taxon>
        <taxon>Streptophyta</taxon>
        <taxon>Embryophyta</taxon>
        <taxon>Tracheophyta</taxon>
        <taxon>Spermatophyta</taxon>
        <taxon>Magnoliopsida</taxon>
        <taxon>eudicotyledons</taxon>
        <taxon>Gunneridae</taxon>
        <taxon>Pentapetalae</taxon>
        <taxon>rosids</taxon>
        <taxon>fabids</taxon>
        <taxon>Fabales</taxon>
        <taxon>Fabaceae</taxon>
        <taxon>Papilionoideae</taxon>
        <taxon>50 kb inversion clade</taxon>
        <taxon>NPAAA clade</taxon>
        <taxon>indigoferoid/millettioid clade</taxon>
        <taxon>Phaseoleae</taxon>
        <taxon>Clitoria</taxon>
    </lineage>
</organism>
<keyword evidence="3" id="KW-0964">Secreted</keyword>
<dbReference type="InterPro" id="IPR039271">
    <property type="entry name" value="Kiwellin-like"/>
</dbReference>
<comment type="caution">
    <text evidence="6">The sequence shown here is derived from an EMBL/GenBank/DDBJ whole genome shotgun (WGS) entry which is preliminary data.</text>
</comment>
<feature type="transmembrane region" description="Helical" evidence="5">
    <location>
        <begin position="90"/>
        <end position="113"/>
    </location>
</feature>
<keyword evidence="5" id="KW-0812">Transmembrane</keyword>
<evidence type="ECO:0000256" key="2">
    <source>
        <dbReference type="ARBA" id="ARBA00005592"/>
    </source>
</evidence>
<keyword evidence="7" id="KW-1185">Reference proteome</keyword>
<sequence length="280" mass="30584">MYLYSSSLVPKCFYMILTISLEALCACLCKEGKAKSLLICDDADVDDDELDGDAVDGSMMVMLDCIVLLHSPRTSSLKDKKKTKTMKIKICSYSLFQIAILFLVIVASFMLSIEGGGGATCRPSGRLRGENPPKGKCNRDNDSECCKEGTFYTTFKCSPPVSHHTKAILTLNSFEKGHDGGGPSACDNKFHSDTTPIVALSTGWFSNRKRCHQNITIFANGKRVNALVVDECDSTIGCDSDHDFQPPCANNIVDASKVVWKALGVPKHDRGELVIHWSDA</sequence>
<reference evidence="6 7" key="1">
    <citation type="submission" date="2024-01" db="EMBL/GenBank/DDBJ databases">
        <title>The genomes of 5 underutilized Papilionoideae crops provide insights into root nodulation and disease resistance.</title>
        <authorList>
            <person name="Yuan L."/>
        </authorList>
    </citation>
    <scope>NUCLEOTIDE SEQUENCE [LARGE SCALE GENOMIC DNA]</scope>
    <source>
        <strain evidence="6">LY-2023</strain>
        <tissue evidence="6">Leaf</tissue>
    </source>
</reference>
<evidence type="ECO:0000256" key="1">
    <source>
        <dbReference type="ARBA" id="ARBA00004613"/>
    </source>
</evidence>
<comment type="subcellular location">
    <subcellularLocation>
        <location evidence="1">Secreted</location>
    </subcellularLocation>
</comment>
<dbReference type="SUPFAM" id="SSF50685">
    <property type="entry name" value="Barwin-like endoglucanases"/>
    <property type="match status" value="1"/>
</dbReference>
<dbReference type="CDD" id="cd22270">
    <property type="entry name" value="DPBB_kiwellin-like"/>
    <property type="match status" value="1"/>
</dbReference>
<evidence type="ECO:0000256" key="3">
    <source>
        <dbReference type="ARBA" id="ARBA00022525"/>
    </source>
</evidence>
<dbReference type="Proteomes" id="UP001359559">
    <property type="component" value="Unassembled WGS sequence"/>
</dbReference>
<keyword evidence="5" id="KW-1133">Transmembrane helix</keyword>
<dbReference type="PANTHER" id="PTHR33191:SF74">
    <property type="entry name" value="RIPENING RELATED PROTEIN FAMILY"/>
    <property type="match status" value="1"/>
</dbReference>
<dbReference type="EMBL" id="JAYKXN010000004">
    <property type="protein sequence ID" value="KAK7292655.1"/>
    <property type="molecule type" value="Genomic_DNA"/>
</dbReference>
<evidence type="ECO:0000313" key="6">
    <source>
        <dbReference type="EMBL" id="KAK7292655.1"/>
    </source>
</evidence>
<dbReference type="Gene3D" id="2.40.40.10">
    <property type="entry name" value="RlpA-like domain"/>
    <property type="match status" value="1"/>
</dbReference>
<dbReference type="Pfam" id="PF24300">
    <property type="entry name" value="KWL1"/>
    <property type="match status" value="1"/>
</dbReference>
<dbReference type="InterPro" id="IPR036908">
    <property type="entry name" value="RlpA-like_sf"/>
</dbReference>
<evidence type="ECO:0000256" key="5">
    <source>
        <dbReference type="SAM" id="Phobius"/>
    </source>
</evidence>
<dbReference type="AlphaFoldDB" id="A0AAN9PBH5"/>
<gene>
    <name evidence="6" type="ORF">RJT34_15506</name>
</gene>
<dbReference type="GO" id="GO:0005576">
    <property type="term" value="C:extracellular region"/>
    <property type="evidence" value="ECO:0007669"/>
    <property type="project" value="UniProtKB-SubCell"/>
</dbReference>
<evidence type="ECO:0000313" key="7">
    <source>
        <dbReference type="Proteomes" id="UP001359559"/>
    </source>
</evidence>
<evidence type="ECO:0008006" key="8">
    <source>
        <dbReference type="Google" id="ProtNLM"/>
    </source>
</evidence>
<comment type="similarity">
    <text evidence="2">Belongs to the kiwellin family.</text>
</comment>
<proteinExistence type="inferred from homology"/>
<name>A0AAN9PBH5_CLITE</name>
<keyword evidence="5" id="KW-0472">Membrane</keyword>
<dbReference type="PANTHER" id="PTHR33191">
    <property type="entry name" value="RIPENING-RELATED PROTEIN 2-RELATED"/>
    <property type="match status" value="1"/>
</dbReference>
<protein>
    <recommendedName>
        <fullName evidence="8">Ripening-related protein 1</fullName>
    </recommendedName>
</protein>